<evidence type="ECO:0000256" key="1">
    <source>
        <dbReference type="SAM" id="MobiDB-lite"/>
    </source>
</evidence>
<evidence type="ECO:0000259" key="2">
    <source>
        <dbReference type="Pfam" id="PF25431"/>
    </source>
</evidence>
<organism evidence="3 4">
    <name type="scientific">Oreochromis niloticus</name>
    <name type="common">Nile tilapia</name>
    <name type="synonym">Tilapia nilotica</name>
    <dbReference type="NCBI Taxonomy" id="8128"/>
    <lineage>
        <taxon>Eukaryota</taxon>
        <taxon>Metazoa</taxon>
        <taxon>Chordata</taxon>
        <taxon>Craniata</taxon>
        <taxon>Vertebrata</taxon>
        <taxon>Euteleostomi</taxon>
        <taxon>Actinopterygii</taxon>
        <taxon>Neopterygii</taxon>
        <taxon>Teleostei</taxon>
        <taxon>Neoteleostei</taxon>
        <taxon>Acanthomorphata</taxon>
        <taxon>Ovalentaria</taxon>
        <taxon>Cichlomorphae</taxon>
        <taxon>Cichliformes</taxon>
        <taxon>Cichlidae</taxon>
        <taxon>African cichlids</taxon>
        <taxon>Pseudocrenilabrinae</taxon>
        <taxon>Oreochromini</taxon>
        <taxon>Oreochromis</taxon>
    </lineage>
</organism>
<feature type="region of interest" description="Disordered" evidence="1">
    <location>
        <begin position="633"/>
        <end position="688"/>
    </location>
</feature>
<dbReference type="PANTHER" id="PTHR46880:SF5">
    <property type="entry name" value="DUF4371 DOMAIN-CONTAINING PROTEIN"/>
    <property type="match status" value="1"/>
</dbReference>
<protein>
    <recommendedName>
        <fullName evidence="2">C17orf113 probable zinc finger domain-containing protein</fullName>
    </recommendedName>
</protein>
<name>A0A669CYK1_ORENI</name>
<sequence>MMSCRVCREFPSISESTSAFVTGTSNFRKDPIRTHEKSLHHKKCIGAQSAASVPEQTPIAKTILKINQAQQEVLKKLFRAAYYVAKSELPLAKFSSLCKLQKANGLDLGSTYLNDHACREFIGAIAQTSRDQIEKEIQESRFLSIPADGSTDTGIIEQELVHVRYVRDNGDIATYMIKPVKSANAAGILEAIDEAVNTMGIREDTWKKKVVCANFDGAAVMMGEKTGVAGRLKQRIPHIITIHCVAHKLELAMLDSVKGCEYLVKFEDTLKTIFKMYYYSPKKRRELTEISELLNEKMAHFSGLKSTRWLPSRLRCLKAVEKNYTPTVVHMENMAEGSDVKAEDAAKAKGVVQEMKTEKFVRFLHFMLDYSTILSKCCTDFQHNLNITRTNQLVESTTSRLLSLKTKPGEYQKTLDTKFTANQDGSICYCGTQLTKSQRPARRGEGTDKDTFGAEIQKIIDNTVKYKYNRFKNLHEKPLSCFKVFDPSTLPYSREELANYGDEEVDYLVTHFACLLDAEEKEKIPQEWMDLKVWLAERRGRKVDCLYRDLLSENPEHFSHILLLVKLMLTLSPSTAICERGFSCMDRVKTTHRTSLHPETLNDCMQLSINGETVESFCPDKSIRFWMFSGKGSRHLDHKTPTRTKSSEMEGNAQEEKADEGDAMPSTSSGIFSSETSVEISDSGSDTD</sequence>
<dbReference type="SUPFAM" id="SSF53098">
    <property type="entry name" value="Ribonuclease H-like"/>
    <property type="match status" value="1"/>
</dbReference>
<dbReference type="AlphaFoldDB" id="A0A669CYK1"/>
<evidence type="ECO:0000313" key="3">
    <source>
        <dbReference type="Ensembl" id="ENSONIP00000053448.1"/>
    </source>
</evidence>
<dbReference type="InterPro" id="IPR012337">
    <property type="entry name" value="RNaseH-like_sf"/>
</dbReference>
<dbReference type="Proteomes" id="UP000005207">
    <property type="component" value="Linkage group LG19"/>
</dbReference>
<dbReference type="GeneTree" id="ENSGT00940000165561"/>
<keyword evidence="4" id="KW-1185">Reference proteome</keyword>
<feature type="compositionally biased region" description="Low complexity" evidence="1">
    <location>
        <begin position="666"/>
        <end position="677"/>
    </location>
</feature>
<feature type="domain" description="C17orf113 probable zinc finger" evidence="2">
    <location>
        <begin position="2"/>
        <end position="49"/>
    </location>
</feature>
<gene>
    <name evidence="3" type="primary">LOC109195835</name>
</gene>
<reference evidence="4" key="1">
    <citation type="submission" date="2012-01" db="EMBL/GenBank/DDBJ databases">
        <title>The Genome Sequence of Oreochromis niloticus (Nile Tilapia).</title>
        <authorList>
            <consortium name="Broad Institute Genome Assembly Team"/>
            <consortium name="Broad Institute Sequencing Platform"/>
            <person name="Di Palma F."/>
            <person name="Johnson J."/>
            <person name="Lander E.S."/>
            <person name="Lindblad-Toh K."/>
        </authorList>
    </citation>
    <scope>NUCLEOTIDE SEQUENCE [LARGE SCALE GENOMIC DNA]</scope>
</reference>
<reference evidence="3" key="2">
    <citation type="submission" date="2025-08" db="UniProtKB">
        <authorList>
            <consortium name="Ensembl"/>
        </authorList>
    </citation>
    <scope>IDENTIFICATION</scope>
</reference>
<proteinExistence type="predicted"/>
<dbReference type="OMA" id="NDHACRE"/>
<dbReference type="InParanoid" id="A0A669CYK1"/>
<reference evidence="3" key="3">
    <citation type="submission" date="2025-09" db="UniProtKB">
        <authorList>
            <consortium name="Ensembl"/>
        </authorList>
    </citation>
    <scope>IDENTIFICATION</scope>
</reference>
<dbReference type="Pfam" id="PF25431">
    <property type="entry name" value="zf-C17orf113"/>
    <property type="match status" value="1"/>
</dbReference>
<evidence type="ECO:0000313" key="4">
    <source>
        <dbReference type="Proteomes" id="UP000005207"/>
    </source>
</evidence>
<dbReference type="PANTHER" id="PTHR46880">
    <property type="entry name" value="RAS-ASSOCIATING DOMAIN-CONTAINING PROTEIN"/>
    <property type="match status" value="1"/>
</dbReference>
<accession>A0A669CYK1</accession>
<feature type="compositionally biased region" description="Basic and acidic residues" evidence="1">
    <location>
        <begin position="634"/>
        <end position="648"/>
    </location>
</feature>
<feature type="compositionally biased region" description="Polar residues" evidence="1">
    <location>
        <begin position="678"/>
        <end position="688"/>
    </location>
</feature>
<dbReference type="Ensembl" id="ENSONIT00000079037.1">
    <property type="protein sequence ID" value="ENSONIP00000053448.1"/>
    <property type="gene ID" value="ENSONIG00000032516.1"/>
</dbReference>
<dbReference type="InterPro" id="IPR057456">
    <property type="entry name" value="Znf_C17orf113"/>
</dbReference>